<reference evidence="1 2" key="2">
    <citation type="journal article" date="2015" name="Biotechnol. Biofuels">
        <title>Bacteriophage application restores ethanol fermentation characteristics disrupted by Lactobacillus fermentum.</title>
        <authorList>
            <person name="Liu M."/>
            <person name="Bischoff K.M."/>
            <person name="Gill J.J."/>
            <person name="Mire-Criscione M.D."/>
            <person name="Berry J.D."/>
            <person name="Young R."/>
            <person name="Summer E.J."/>
        </authorList>
    </citation>
    <scope>NUCLEOTIDE SEQUENCE [LARGE SCALE GENOMIC DNA]</scope>
</reference>
<dbReference type="RefSeq" id="YP_009222277.1">
    <property type="nucleotide sequence ID" value="NC_029058.1"/>
</dbReference>
<protein>
    <submittedName>
        <fullName evidence="1">Uncharacterized protein</fullName>
    </submittedName>
</protein>
<dbReference type="Proteomes" id="UP000030922">
    <property type="component" value="Segment"/>
</dbReference>
<name>A0A0A7NNN7_9CAUD</name>
<accession>A0A0A7NNN7</accession>
<sequence>MIMHWYRMNLGTNFPVLSERTTSAFVNVLRDTNSPEHMAVENYDHFGLVHIGLDVHGVYLQTQSNSIECAHERFTEIILQVIKSLNISEINDETIEHAVVEQGIIRQGL</sequence>
<keyword evidence="2" id="KW-1185">Reference proteome</keyword>
<gene>
    <name evidence="1" type="ORF">LfeInf_039</name>
</gene>
<evidence type="ECO:0000313" key="1">
    <source>
        <dbReference type="EMBL" id="AIZ94665.1"/>
    </source>
</evidence>
<organism evidence="1 2">
    <name type="scientific">Lactobacillus phage LfeInf</name>
    <dbReference type="NCBI Taxonomy" id="1567484"/>
    <lineage>
        <taxon>Viruses</taxon>
        <taxon>Duplodnaviria</taxon>
        <taxon>Heunggongvirae</taxon>
        <taxon>Uroviricota</taxon>
        <taxon>Caudoviricetes</taxon>
        <taxon>Herelleviridae</taxon>
        <taxon>Hopescreekvirus</taxon>
        <taxon>Hopescreekvirus LfeInf</taxon>
    </lineage>
</organism>
<evidence type="ECO:0000313" key="2">
    <source>
        <dbReference type="Proteomes" id="UP000030922"/>
    </source>
</evidence>
<dbReference type="KEGG" id="vg:26793827"/>
<dbReference type="EMBL" id="KP054477">
    <property type="protein sequence ID" value="AIZ94665.1"/>
    <property type="molecule type" value="Genomic_DNA"/>
</dbReference>
<proteinExistence type="predicted"/>
<dbReference type="GeneID" id="26793827"/>
<reference evidence="2" key="1">
    <citation type="submission" date="2014-10" db="EMBL/GenBank/DDBJ databases">
        <title>Characterization of Lactobacillus fermentum phage vB_S_LfeInf.</title>
        <authorList>
            <person name="Liu M."/>
            <person name="Gill J.J."/>
            <person name="Berry J."/>
            <person name="Young R.III."/>
            <person name="Summer E.J."/>
        </authorList>
    </citation>
    <scope>NUCLEOTIDE SEQUENCE [LARGE SCALE GENOMIC DNA]</scope>
</reference>